<dbReference type="EMBL" id="OK499972">
    <property type="protein sequence ID" value="UGO46103.1"/>
    <property type="molecule type" value="Genomic_DNA"/>
</dbReference>
<accession>A0AAE8YN58</accession>
<gene>
    <name evidence="1" type="ORF">CHEWBECCA_20</name>
</gene>
<keyword evidence="2" id="KW-1185">Reference proteome</keyword>
<proteinExistence type="predicted"/>
<reference evidence="1 2" key="1">
    <citation type="submission" date="2021-10" db="EMBL/GenBank/DDBJ databases">
        <authorList>
            <person name="Lavering E.D."/>
            <person name="James R."/>
            <person name="Fairhom J.D."/>
            <person name="Ogilvie B.H."/>
            <person name="Thurgood T.L."/>
            <person name="Robison R.A."/>
            <person name="Grose J.H."/>
        </authorList>
    </citation>
    <scope>NUCLEOTIDE SEQUENCE [LARGE SCALE GENOMIC DNA]</scope>
</reference>
<evidence type="ECO:0000313" key="2">
    <source>
        <dbReference type="Proteomes" id="UP000827751"/>
    </source>
</evidence>
<sequence>MTKLIKTPEVAEKVLQVLSNHGFKGSSFEFFETHEKLTVGINREWEYVDLRYHGYLGFNISTTCLSMYEQDKIVKYTKEMNEALLMMQLFDVIIPDYEYGE</sequence>
<evidence type="ECO:0000313" key="1">
    <source>
        <dbReference type="EMBL" id="UGO46103.1"/>
    </source>
</evidence>
<organism evidence="1 2">
    <name type="scientific">Bacillus phage vB_BanS_Chewbecca</name>
    <dbReference type="NCBI Taxonomy" id="2894786"/>
    <lineage>
        <taxon>Viruses</taxon>
        <taxon>Duplodnaviria</taxon>
        <taxon>Heunggongvirae</taxon>
        <taxon>Uroviricota</taxon>
        <taxon>Caudoviricetes</taxon>
        <taxon>Joanripponvirinae</taxon>
        <taxon>Tsamsavirus</taxon>
        <taxon>Tsamsavirus chewbecca</taxon>
    </lineage>
</organism>
<protein>
    <submittedName>
        <fullName evidence="1">Uncharacterized protein</fullName>
    </submittedName>
</protein>
<dbReference type="Proteomes" id="UP000827751">
    <property type="component" value="Segment"/>
</dbReference>
<name>A0AAE8YN58_9CAUD</name>